<gene>
    <name evidence="1" type="ORF">HAX54_022426</name>
</gene>
<proteinExistence type="predicted"/>
<keyword evidence="2" id="KW-1185">Reference proteome</keyword>
<accession>A0ABS8S489</accession>
<evidence type="ECO:0000313" key="1">
    <source>
        <dbReference type="EMBL" id="MCD7453867.1"/>
    </source>
</evidence>
<dbReference type="EMBL" id="JACEIK010000270">
    <property type="protein sequence ID" value="MCD7453867.1"/>
    <property type="molecule type" value="Genomic_DNA"/>
</dbReference>
<organism evidence="1 2">
    <name type="scientific">Datura stramonium</name>
    <name type="common">Jimsonweed</name>
    <name type="synonym">Common thornapple</name>
    <dbReference type="NCBI Taxonomy" id="4076"/>
    <lineage>
        <taxon>Eukaryota</taxon>
        <taxon>Viridiplantae</taxon>
        <taxon>Streptophyta</taxon>
        <taxon>Embryophyta</taxon>
        <taxon>Tracheophyta</taxon>
        <taxon>Spermatophyta</taxon>
        <taxon>Magnoliopsida</taxon>
        <taxon>eudicotyledons</taxon>
        <taxon>Gunneridae</taxon>
        <taxon>Pentapetalae</taxon>
        <taxon>asterids</taxon>
        <taxon>lamiids</taxon>
        <taxon>Solanales</taxon>
        <taxon>Solanaceae</taxon>
        <taxon>Solanoideae</taxon>
        <taxon>Datureae</taxon>
        <taxon>Datura</taxon>
    </lineage>
</organism>
<protein>
    <submittedName>
        <fullName evidence="1">Uncharacterized protein</fullName>
    </submittedName>
</protein>
<reference evidence="1 2" key="1">
    <citation type="journal article" date="2021" name="BMC Genomics">
        <title>Datura genome reveals duplications of psychoactive alkaloid biosynthetic genes and high mutation rate following tissue culture.</title>
        <authorList>
            <person name="Rajewski A."/>
            <person name="Carter-House D."/>
            <person name="Stajich J."/>
            <person name="Litt A."/>
        </authorList>
    </citation>
    <scope>NUCLEOTIDE SEQUENCE [LARGE SCALE GENOMIC DNA]</scope>
    <source>
        <strain evidence="1">AR-01</strain>
    </source>
</reference>
<dbReference type="Proteomes" id="UP000823775">
    <property type="component" value="Unassembled WGS sequence"/>
</dbReference>
<comment type="caution">
    <text evidence="1">The sequence shown here is derived from an EMBL/GenBank/DDBJ whole genome shotgun (WGS) entry which is preliminary data.</text>
</comment>
<name>A0ABS8S489_DATST</name>
<sequence length="174" mass="19688">MRWVRSSAPDKGKQLKLADLLWDKLFFRELADVKSDFCDDLVECVVDNPPIDTSSNHGNVHESDTNVSSLEKRVKVGKNIECQLVSYPVKQTSRIDNFKQVSDERVLHVAVEKSPKKFDARVNVKTRLCVDESVKRRGISLNGDMEVSFASGKQDAPTQMCVFSNAEELETELR</sequence>
<evidence type="ECO:0000313" key="2">
    <source>
        <dbReference type="Proteomes" id="UP000823775"/>
    </source>
</evidence>